<dbReference type="Proteomes" id="UP001341840">
    <property type="component" value="Unassembled WGS sequence"/>
</dbReference>
<dbReference type="EMBL" id="JASCZI010120998">
    <property type="protein sequence ID" value="MED6158724.1"/>
    <property type="molecule type" value="Genomic_DNA"/>
</dbReference>
<evidence type="ECO:0000313" key="1">
    <source>
        <dbReference type="EMBL" id="MED6158724.1"/>
    </source>
</evidence>
<comment type="caution">
    <text evidence="1">The sequence shown here is derived from an EMBL/GenBank/DDBJ whole genome shotgun (WGS) entry which is preliminary data.</text>
</comment>
<name>A0ABU6UCH6_9FABA</name>
<accession>A0ABU6UCH6</accession>
<protein>
    <submittedName>
        <fullName evidence="1">Uncharacterized protein</fullName>
    </submittedName>
</protein>
<keyword evidence="2" id="KW-1185">Reference proteome</keyword>
<evidence type="ECO:0000313" key="2">
    <source>
        <dbReference type="Proteomes" id="UP001341840"/>
    </source>
</evidence>
<proteinExistence type="predicted"/>
<organism evidence="1 2">
    <name type="scientific">Stylosanthes scabra</name>
    <dbReference type="NCBI Taxonomy" id="79078"/>
    <lineage>
        <taxon>Eukaryota</taxon>
        <taxon>Viridiplantae</taxon>
        <taxon>Streptophyta</taxon>
        <taxon>Embryophyta</taxon>
        <taxon>Tracheophyta</taxon>
        <taxon>Spermatophyta</taxon>
        <taxon>Magnoliopsida</taxon>
        <taxon>eudicotyledons</taxon>
        <taxon>Gunneridae</taxon>
        <taxon>Pentapetalae</taxon>
        <taxon>rosids</taxon>
        <taxon>fabids</taxon>
        <taxon>Fabales</taxon>
        <taxon>Fabaceae</taxon>
        <taxon>Papilionoideae</taxon>
        <taxon>50 kb inversion clade</taxon>
        <taxon>dalbergioids sensu lato</taxon>
        <taxon>Dalbergieae</taxon>
        <taxon>Pterocarpus clade</taxon>
        <taxon>Stylosanthes</taxon>
    </lineage>
</organism>
<reference evidence="1 2" key="1">
    <citation type="journal article" date="2023" name="Plants (Basel)">
        <title>Bridging the Gap: Combining Genomics and Transcriptomics Approaches to Understand Stylosanthes scabra, an Orphan Legume from the Brazilian Caatinga.</title>
        <authorList>
            <person name="Ferreira-Neto J.R.C."/>
            <person name="da Silva M.D."/>
            <person name="Binneck E."/>
            <person name="de Melo N.F."/>
            <person name="da Silva R.H."/>
            <person name="de Melo A.L.T.M."/>
            <person name="Pandolfi V."/>
            <person name="Bustamante F.O."/>
            <person name="Brasileiro-Vidal A.C."/>
            <person name="Benko-Iseppon A.M."/>
        </authorList>
    </citation>
    <scope>NUCLEOTIDE SEQUENCE [LARGE SCALE GENOMIC DNA]</scope>
    <source>
        <tissue evidence="1">Leaves</tissue>
    </source>
</reference>
<gene>
    <name evidence="1" type="ORF">PIB30_035452</name>
</gene>
<sequence>MDAFDSLVNESQDPNNVGSTALAAVEEVVEKVVAAIGNAEMNLEFTIGASLAMVDHHQNRQEILTMGTQYEKPTSLVSAVGVKQFPVHHDVSFTSPATSKGKEPLFPPTSLGGMLDMVAPNSPVDDEVVFVGERKAIHSSSPMTRVSQVKSVSDTRWGDSLGGFFAGLGEAFNVPNTII</sequence>